<evidence type="ECO:0000256" key="3">
    <source>
        <dbReference type="ARBA" id="ARBA00038396"/>
    </source>
</evidence>
<dbReference type="InParanoid" id="C7PZI2"/>
<dbReference type="STRING" id="479433.Caci_2724"/>
<keyword evidence="5" id="KW-0472">Membrane</keyword>
<dbReference type="AlphaFoldDB" id="C7PZI2"/>
<dbReference type="HOGENOM" id="CLU_024648_4_0_11"/>
<name>C7PZI2_CATAD</name>
<keyword evidence="2" id="KW-0503">Monooxygenase</keyword>
<keyword evidence="1" id="KW-0560">Oxidoreductase</keyword>
<keyword evidence="5" id="KW-0812">Transmembrane</keyword>
<dbReference type="Gene3D" id="3.30.9.100">
    <property type="match status" value="1"/>
</dbReference>
<dbReference type="InterPro" id="IPR050816">
    <property type="entry name" value="Flavin-dep_Halogenase_NPB"/>
</dbReference>
<dbReference type="EMBL" id="CP001700">
    <property type="protein sequence ID" value="ACU71639.1"/>
    <property type="molecule type" value="Genomic_DNA"/>
</dbReference>
<evidence type="ECO:0000313" key="6">
    <source>
        <dbReference type="EMBL" id="ACU71639.1"/>
    </source>
</evidence>
<evidence type="ECO:0000256" key="2">
    <source>
        <dbReference type="ARBA" id="ARBA00023033"/>
    </source>
</evidence>
<comment type="similarity">
    <text evidence="3">Belongs to the flavin-dependent halogenase family. Bacterial tryptophan halogenase subfamily.</text>
</comment>
<organism evidence="6 7">
    <name type="scientific">Catenulispora acidiphila (strain DSM 44928 / JCM 14897 / NBRC 102108 / NRRL B-24433 / ID139908)</name>
    <dbReference type="NCBI Taxonomy" id="479433"/>
    <lineage>
        <taxon>Bacteria</taxon>
        <taxon>Bacillati</taxon>
        <taxon>Actinomycetota</taxon>
        <taxon>Actinomycetes</taxon>
        <taxon>Catenulisporales</taxon>
        <taxon>Catenulisporaceae</taxon>
        <taxon>Catenulispora</taxon>
    </lineage>
</organism>
<feature type="transmembrane region" description="Helical" evidence="5">
    <location>
        <begin position="21"/>
        <end position="38"/>
    </location>
</feature>
<keyword evidence="5" id="KW-1133">Transmembrane helix</keyword>
<proteinExistence type="inferred from homology"/>
<dbReference type="PANTHER" id="PTHR43747:SF5">
    <property type="entry name" value="FAD-BINDING DOMAIN-CONTAINING PROTEIN"/>
    <property type="match status" value="1"/>
</dbReference>
<evidence type="ECO:0000313" key="7">
    <source>
        <dbReference type="Proteomes" id="UP000000851"/>
    </source>
</evidence>
<dbReference type="PANTHER" id="PTHR43747">
    <property type="entry name" value="FAD-BINDING PROTEIN"/>
    <property type="match status" value="1"/>
</dbReference>
<dbReference type="KEGG" id="cai:Caci_2724"/>
<dbReference type="GO" id="GO:0004497">
    <property type="term" value="F:monooxygenase activity"/>
    <property type="evidence" value="ECO:0007669"/>
    <property type="project" value="UniProtKB-KW"/>
</dbReference>
<dbReference type="SUPFAM" id="SSF51905">
    <property type="entry name" value="FAD/NAD(P)-binding domain"/>
    <property type="match status" value="1"/>
</dbReference>
<dbReference type="Gene3D" id="3.50.50.60">
    <property type="entry name" value="FAD/NAD(P)-binding domain"/>
    <property type="match status" value="1"/>
</dbReference>
<dbReference type="InterPro" id="IPR036188">
    <property type="entry name" value="FAD/NAD-bd_sf"/>
</dbReference>
<dbReference type="eggNOG" id="COG0644">
    <property type="taxonomic scope" value="Bacteria"/>
</dbReference>
<feature type="region of interest" description="Disordered" evidence="4">
    <location>
        <begin position="451"/>
        <end position="471"/>
    </location>
</feature>
<gene>
    <name evidence="6" type="ordered locus">Caci_2724</name>
</gene>
<evidence type="ECO:0000256" key="1">
    <source>
        <dbReference type="ARBA" id="ARBA00023002"/>
    </source>
</evidence>
<dbReference type="Pfam" id="PF04820">
    <property type="entry name" value="Trp_halogenase"/>
    <property type="match status" value="2"/>
</dbReference>
<evidence type="ECO:0000256" key="5">
    <source>
        <dbReference type="SAM" id="Phobius"/>
    </source>
</evidence>
<dbReference type="InterPro" id="IPR006905">
    <property type="entry name" value="Flavin_halogenase"/>
</dbReference>
<reference evidence="6 7" key="1">
    <citation type="journal article" date="2009" name="Stand. Genomic Sci.">
        <title>Complete genome sequence of Catenulispora acidiphila type strain (ID 139908).</title>
        <authorList>
            <person name="Copeland A."/>
            <person name="Lapidus A."/>
            <person name="Glavina Del Rio T."/>
            <person name="Nolan M."/>
            <person name="Lucas S."/>
            <person name="Chen F."/>
            <person name="Tice H."/>
            <person name="Cheng J.F."/>
            <person name="Bruce D."/>
            <person name="Goodwin L."/>
            <person name="Pitluck S."/>
            <person name="Mikhailova N."/>
            <person name="Pati A."/>
            <person name="Ivanova N."/>
            <person name="Mavromatis K."/>
            <person name="Chen A."/>
            <person name="Palaniappan K."/>
            <person name="Chain P."/>
            <person name="Land M."/>
            <person name="Hauser L."/>
            <person name="Chang Y.J."/>
            <person name="Jeffries C.D."/>
            <person name="Chertkov O."/>
            <person name="Brettin T."/>
            <person name="Detter J.C."/>
            <person name="Han C."/>
            <person name="Ali Z."/>
            <person name="Tindall B.J."/>
            <person name="Goker M."/>
            <person name="Bristow J."/>
            <person name="Eisen J.A."/>
            <person name="Markowitz V."/>
            <person name="Hugenholtz P."/>
            <person name="Kyrpides N.C."/>
            <person name="Klenk H.P."/>
        </authorList>
    </citation>
    <scope>NUCLEOTIDE SEQUENCE [LARGE SCALE GENOMIC DNA]</scope>
    <source>
        <strain evidence="7">DSM 44928 / JCM 14897 / NBRC 102108 / NRRL B-24433 / ID139908</strain>
    </source>
</reference>
<protein>
    <submittedName>
        <fullName evidence="6">Tryptophan halogenase</fullName>
    </submittedName>
</protein>
<accession>C7PZI2</accession>
<dbReference type="PRINTS" id="PR00420">
    <property type="entry name" value="RNGMNOXGNASE"/>
</dbReference>
<evidence type="ECO:0000256" key="4">
    <source>
        <dbReference type="SAM" id="MobiDB-lite"/>
    </source>
</evidence>
<keyword evidence="7" id="KW-1185">Reference proteome</keyword>
<dbReference type="Proteomes" id="UP000000851">
    <property type="component" value="Chromosome"/>
</dbReference>
<sequence>MSRSDRRILTKRMVFSEMTEVIVVGGGPAGSTAAALLAKNGVSVTLLEREAFPRYHVGESITYSCRGVLDYIGALEKIEARGYTRKTGVLLRWGQELDWAIDWTAQFGPDVRSWQVDREDFDQVLLQHAAECGAQVLEQAQVKRVVFEDGRAVGVEWTPQGHSEPQITRADLVLDASGRAGLISAQHFRDRRATEIFRNVAIWGYWDGGELLPDSPSGSINVISSPEGWYWVIPLSGNRFSVGYVTHKSVFVERRKDYDTLDDMLAAVVAESPTVSEAMAKGTVRPGARVEQDFSYAADSFCGPGHFLVGDAACFLDPLLSTGVHLAIYSGLLAAASVLSIENGDVTETEAYAFYESRYRNSYERLFTLVAGFYQKHAGKDRYFELAKALTREHKGLEGSADLAFGEITSGITDLREAKDDSGLGDRPIRESVAEAASRRSKVQDLLSATEQAQQRAEAGLPNTGGDRGRSRVQIDADDLYDAATGLHLVMEPRLGIQRAAVPAAG</sequence>